<comment type="caution">
    <text evidence="1">The sequence shown here is derived from an EMBL/GenBank/DDBJ whole genome shotgun (WGS) entry which is preliminary data.</text>
</comment>
<proteinExistence type="predicted"/>
<protein>
    <submittedName>
        <fullName evidence="1">Uncharacterized protein</fullName>
    </submittedName>
</protein>
<organism evidence="1 2">
    <name type="scientific">Pleurostoma richardsiae</name>
    <dbReference type="NCBI Taxonomy" id="41990"/>
    <lineage>
        <taxon>Eukaryota</taxon>
        <taxon>Fungi</taxon>
        <taxon>Dikarya</taxon>
        <taxon>Ascomycota</taxon>
        <taxon>Pezizomycotina</taxon>
        <taxon>Sordariomycetes</taxon>
        <taxon>Sordariomycetidae</taxon>
        <taxon>Calosphaeriales</taxon>
        <taxon>Pleurostomataceae</taxon>
        <taxon>Pleurostoma</taxon>
    </lineage>
</organism>
<reference evidence="1" key="1">
    <citation type="submission" date="2022-07" db="EMBL/GenBank/DDBJ databases">
        <title>Fungi with potential for degradation of polypropylene.</title>
        <authorList>
            <person name="Gostincar C."/>
        </authorList>
    </citation>
    <scope>NUCLEOTIDE SEQUENCE</scope>
    <source>
        <strain evidence="1">EXF-13308</strain>
    </source>
</reference>
<keyword evidence="2" id="KW-1185">Reference proteome</keyword>
<dbReference type="Proteomes" id="UP001174694">
    <property type="component" value="Unassembled WGS sequence"/>
</dbReference>
<gene>
    <name evidence="1" type="ORF">NKR23_g7382</name>
</gene>
<evidence type="ECO:0000313" key="2">
    <source>
        <dbReference type="Proteomes" id="UP001174694"/>
    </source>
</evidence>
<sequence length="312" mass="33719">MCFQEFMGYTCGHSSPPVARPCPMTTALHTNPVCSHMAIRPYLSPSMCPSCQRILHGRAVLIQESEHRFMHERGACGCPVKFPEQIQPQVVGGGAGVPQTQEPQTRDTSFAGAQPNAAIAPTTDAMTMAPLGGAAPAAPPLFQEATTGVNQGVAVRIPSLYAAEWINDHRLLHQWGRCQCPAYFGVYQPSFIDDPLRPEEVAALEDADLEGITVRPAEMQAPRAAGAIHEPDSAPSTNPIFNDACAVGLQQRPVDCQATMYVHSMTPIVGLPIGAGPEGQSHAGEWRTCILRRASHYRRHGRSRKGFVHTLN</sequence>
<accession>A0AA38RW60</accession>
<dbReference type="EMBL" id="JANBVO010000023">
    <property type="protein sequence ID" value="KAJ9142081.1"/>
    <property type="molecule type" value="Genomic_DNA"/>
</dbReference>
<evidence type="ECO:0000313" key="1">
    <source>
        <dbReference type="EMBL" id="KAJ9142081.1"/>
    </source>
</evidence>
<dbReference type="AlphaFoldDB" id="A0AA38RW60"/>
<name>A0AA38RW60_9PEZI</name>